<comment type="caution">
    <text evidence="8">The sequence shown here is derived from an EMBL/GenBank/DDBJ whole genome shotgun (WGS) entry which is preliminary data.</text>
</comment>
<feature type="domain" description="NnrU" evidence="7">
    <location>
        <begin position="4"/>
        <end position="131"/>
    </location>
</feature>
<evidence type="ECO:0000256" key="3">
    <source>
        <dbReference type="ARBA" id="ARBA00022692"/>
    </source>
</evidence>
<dbReference type="InterPro" id="IPR009915">
    <property type="entry name" value="NnrU_dom"/>
</dbReference>
<keyword evidence="3 6" id="KW-0812">Transmembrane</keyword>
<dbReference type="PANTHER" id="PTHR31040">
    <property type="entry name" value="NURIM"/>
    <property type="match status" value="1"/>
</dbReference>
<proteinExistence type="inferred from homology"/>
<protein>
    <submittedName>
        <fullName evidence="8">Isoprenylcysteine carboxylmethyltransferase family protein</fullName>
    </submittedName>
</protein>
<evidence type="ECO:0000313" key="8">
    <source>
        <dbReference type="EMBL" id="MBC8335296.1"/>
    </source>
</evidence>
<feature type="transmembrane region" description="Helical" evidence="6">
    <location>
        <begin position="43"/>
        <end position="61"/>
    </location>
</feature>
<dbReference type="Pfam" id="PF07298">
    <property type="entry name" value="NnrU"/>
    <property type="match status" value="1"/>
</dbReference>
<evidence type="ECO:0000256" key="2">
    <source>
        <dbReference type="ARBA" id="ARBA00010631"/>
    </source>
</evidence>
<dbReference type="EMBL" id="JACNJN010000101">
    <property type="protein sequence ID" value="MBC8335296.1"/>
    <property type="molecule type" value="Genomic_DNA"/>
</dbReference>
<keyword evidence="4 6" id="KW-1133">Transmembrane helix</keyword>
<evidence type="ECO:0000313" key="9">
    <source>
        <dbReference type="Proteomes" id="UP000614469"/>
    </source>
</evidence>
<keyword evidence="5 6" id="KW-0472">Membrane</keyword>
<evidence type="ECO:0000259" key="7">
    <source>
        <dbReference type="Pfam" id="PF07298"/>
    </source>
</evidence>
<gene>
    <name evidence="8" type="ORF">H8E29_08535</name>
</gene>
<comment type="similarity">
    <text evidence="2">Belongs to the nurim family.</text>
</comment>
<dbReference type="PANTHER" id="PTHR31040:SF1">
    <property type="entry name" value="NURIM"/>
    <property type="match status" value="1"/>
</dbReference>
<dbReference type="GO" id="GO:0016020">
    <property type="term" value="C:membrane"/>
    <property type="evidence" value="ECO:0007669"/>
    <property type="project" value="UniProtKB-SubCell"/>
</dbReference>
<sequence length="194" mass="22603">MIWLILSVVIWGLVHSVMASLKVKATLDNLLGAKLRHFYRLFYNIFSTFSFIPILWLMRNLPDRTLYQIPSPWLTLLLLAQGLAAFGVLVGLYQTDLWEFVGLRQIISPRAKGESRLVLSGLYRYMRHPLYTFGLLFIWLSPVMTVNMLVVFIASTIYIVIGAYFEERKLLREFGEIYAEYQSNTPMLIPKIRF</sequence>
<evidence type="ECO:0000256" key="1">
    <source>
        <dbReference type="ARBA" id="ARBA00004141"/>
    </source>
</evidence>
<name>A0A8J6NLM2_9CHLR</name>
<evidence type="ECO:0000256" key="4">
    <source>
        <dbReference type="ARBA" id="ARBA00022989"/>
    </source>
</evidence>
<feature type="transmembrane region" description="Helical" evidence="6">
    <location>
        <begin position="136"/>
        <end position="165"/>
    </location>
</feature>
<reference evidence="8 9" key="1">
    <citation type="submission" date="2020-08" db="EMBL/GenBank/DDBJ databases">
        <title>Bridging the membrane lipid divide: bacteria of the FCB group superphylum have the potential to synthesize archaeal ether lipids.</title>
        <authorList>
            <person name="Villanueva L."/>
            <person name="Von Meijenfeldt F.A.B."/>
            <person name="Westbye A.B."/>
            <person name="Yadav S."/>
            <person name="Hopmans E.C."/>
            <person name="Dutilh B.E."/>
            <person name="Sinninghe Damste J.S."/>
        </authorList>
    </citation>
    <scope>NUCLEOTIDE SEQUENCE [LARGE SCALE GENOMIC DNA]</scope>
    <source>
        <strain evidence="8">NIOZ-UU36</strain>
    </source>
</reference>
<dbReference type="AlphaFoldDB" id="A0A8J6NLM2"/>
<evidence type="ECO:0000256" key="6">
    <source>
        <dbReference type="SAM" id="Phobius"/>
    </source>
</evidence>
<comment type="subcellular location">
    <subcellularLocation>
        <location evidence="1">Membrane</location>
        <topology evidence="1">Multi-pass membrane protein</topology>
    </subcellularLocation>
</comment>
<evidence type="ECO:0000256" key="5">
    <source>
        <dbReference type="ARBA" id="ARBA00023136"/>
    </source>
</evidence>
<dbReference type="Gene3D" id="1.20.120.1630">
    <property type="match status" value="1"/>
</dbReference>
<dbReference type="Proteomes" id="UP000614469">
    <property type="component" value="Unassembled WGS sequence"/>
</dbReference>
<accession>A0A8J6NLM2</accession>
<feature type="transmembrane region" description="Helical" evidence="6">
    <location>
        <begin position="73"/>
        <end position="93"/>
    </location>
</feature>
<dbReference type="InterPro" id="IPR033580">
    <property type="entry name" value="Nurim-like"/>
</dbReference>
<organism evidence="8 9">
    <name type="scientific">Candidatus Desulfolinea nitratireducens</name>
    <dbReference type="NCBI Taxonomy" id="2841698"/>
    <lineage>
        <taxon>Bacteria</taxon>
        <taxon>Bacillati</taxon>
        <taxon>Chloroflexota</taxon>
        <taxon>Anaerolineae</taxon>
        <taxon>Anaerolineales</taxon>
        <taxon>Anaerolineales incertae sedis</taxon>
        <taxon>Candidatus Desulfolinea</taxon>
    </lineage>
</organism>